<feature type="transmembrane region" description="Helical" evidence="1">
    <location>
        <begin position="136"/>
        <end position="160"/>
    </location>
</feature>
<dbReference type="EMBL" id="BPLF01000004">
    <property type="protein sequence ID" value="GIX65472.1"/>
    <property type="molecule type" value="Genomic_DNA"/>
</dbReference>
<name>A0AAV4M1T5_BABCB</name>
<dbReference type="GeneID" id="94194975"/>
<reference evidence="4 5" key="1">
    <citation type="submission" date="2021-06" db="EMBL/GenBank/DDBJ databases">
        <title>Genome sequence of Babesia caballi.</title>
        <authorList>
            <person name="Yamagishi J."/>
            <person name="Kidaka T."/>
            <person name="Ochi A."/>
        </authorList>
    </citation>
    <scope>NUCLEOTIDE SEQUENCE [LARGE SCALE GENOMIC DNA]</scope>
    <source>
        <strain evidence="4">USDA-D6B2</strain>
    </source>
</reference>
<keyword evidence="1" id="KW-1133">Transmembrane helix</keyword>
<evidence type="ECO:0000313" key="3">
    <source>
        <dbReference type="EMBL" id="GIX65472.1"/>
    </source>
</evidence>
<evidence type="ECO:0000313" key="2">
    <source>
        <dbReference type="EMBL" id="GIX63494.1"/>
    </source>
</evidence>
<gene>
    <name evidence="2" type="ORF">BcabD6B2_29290</name>
    <name evidence="3" type="ORF">BcabD6B2_49070</name>
    <name evidence="4" type="ORF">BcabD6B2_53780</name>
</gene>
<comment type="caution">
    <text evidence="4">The sequence shown here is derived from an EMBL/GenBank/DDBJ whole genome shotgun (WGS) entry which is preliminary data.</text>
</comment>
<sequence length="211" mass="22289">MCYHDDQGDTTTTRPTTVYYITVPISLLVTTALGENYVTISRQKGAHKRAKAAEVEAVGATGQCGETRIASEGGGGGAGGLDVGGGTAANVQLGPTVRPFAPPVEVRKAVEQHRPDAQEDEGTSSFVIGALRPFDFISFICGLIFALVAYASIFKLPILITDELSKTLSQLGNRTTGLPGEPYRQLVEVLTTDTGTVVPNFFKVSLEGLEV</sequence>
<accession>A0AAV4M1T5</accession>
<evidence type="ECO:0000313" key="5">
    <source>
        <dbReference type="Proteomes" id="UP001497744"/>
    </source>
</evidence>
<evidence type="ECO:0000313" key="4">
    <source>
        <dbReference type="EMBL" id="GIX65943.1"/>
    </source>
</evidence>
<dbReference type="AlphaFoldDB" id="A0AAV4M1T5"/>
<dbReference type="EMBL" id="BPLF01000002">
    <property type="protein sequence ID" value="GIX63494.1"/>
    <property type="molecule type" value="Genomic_DNA"/>
</dbReference>
<keyword evidence="1" id="KW-0472">Membrane</keyword>
<organism evidence="4 5">
    <name type="scientific">Babesia caballi</name>
    <dbReference type="NCBI Taxonomy" id="5871"/>
    <lineage>
        <taxon>Eukaryota</taxon>
        <taxon>Sar</taxon>
        <taxon>Alveolata</taxon>
        <taxon>Apicomplexa</taxon>
        <taxon>Aconoidasida</taxon>
        <taxon>Piroplasmida</taxon>
        <taxon>Babesiidae</taxon>
        <taxon>Babesia</taxon>
    </lineage>
</organism>
<evidence type="ECO:0000256" key="1">
    <source>
        <dbReference type="SAM" id="Phobius"/>
    </source>
</evidence>
<proteinExistence type="predicted"/>
<keyword evidence="5" id="KW-1185">Reference proteome</keyword>
<keyword evidence="1" id="KW-0812">Transmembrane</keyword>
<dbReference type="RefSeq" id="XP_067715563.1">
    <property type="nucleotide sequence ID" value="XM_067859462.1"/>
</dbReference>
<dbReference type="EMBL" id="BPLF01000005">
    <property type="protein sequence ID" value="GIX65943.1"/>
    <property type="molecule type" value="Genomic_DNA"/>
</dbReference>
<dbReference type="Proteomes" id="UP001497744">
    <property type="component" value="Unassembled WGS sequence"/>
</dbReference>
<feature type="transmembrane region" description="Helical" evidence="1">
    <location>
        <begin position="18"/>
        <end position="38"/>
    </location>
</feature>
<protein>
    <submittedName>
        <fullName evidence="4">Uncharacterized protein</fullName>
    </submittedName>
</protein>